<dbReference type="RefSeq" id="WP_119782771.1">
    <property type="nucleotide sequence ID" value="NZ_QYUK01000016.1"/>
</dbReference>
<comment type="similarity">
    <text evidence="1 2">Belongs to the phD/YefM antitoxin family.</text>
</comment>
<dbReference type="EMBL" id="QYUK01000016">
    <property type="protein sequence ID" value="RJF80719.1"/>
    <property type="molecule type" value="Genomic_DNA"/>
</dbReference>
<evidence type="ECO:0000256" key="2">
    <source>
        <dbReference type="RuleBase" id="RU362080"/>
    </source>
</evidence>
<dbReference type="Proteomes" id="UP000284605">
    <property type="component" value="Unassembled WGS sequence"/>
</dbReference>
<sequence length="87" mass="9939">MRVTTAEFIKRYGSLADRALTEPLTITKNGRDRLVVLSAEEYARLKRRDRRVIRAGELTDEEIALISKAEVPAEYDYLDAELADDKP</sequence>
<evidence type="ECO:0000313" key="4">
    <source>
        <dbReference type="Proteomes" id="UP000284605"/>
    </source>
</evidence>
<keyword evidence="4" id="KW-1185">Reference proteome</keyword>
<reference evidence="3 4" key="1">
    <citation type="submission" date="2018-09" db="EMBL/GenBank/DDBJ databases">
        <authorList>
            <person name="Zhu H."/>
        </authorList>
    </citation>
    <scope>NUCLEOTIDE SEQUENCE [LARGE SCALE GENOMIC DNA]</scope>
    <source>
        <strain evidence="3 4">K1W22B-8</strain>
    </source>
</reference>
<accession>A0A418VU93</accession>
<dbReference type="InterPro" id="IPR036165">
    <property type="entry name" value="YefM-like_sf"/>
</dbReference>
<name>A0A418VU93_9PROT</name>
<dbReference type="AlphaFoldDB" id="A0A418VU93"/>
<dbReference type="SUPFAM" id="SSF143120">
    <property type="entry name" value="YefM-like"/>
    <property type="match status" value="1"/>
</dbReference>
<comment type="caution">
    <text evidence="3">The sequence shown here is derived from an EMBL/GenBank/DDBJ whole genome shotgun (WGS) entry which is preliminary data.</text>
</comment>
<dbReference type="OrthoDB" id="165038at2"/>
<evidence type="ECO:0000313" key="3">
    <source>
        <dbReference type="EMBL" id="RJF80719.1"/>
    </source>
</evidence>
<comment type="function">
    <text evidence="2">Antitoxin component of a type II toxin-antitoxin (TA) system.</text>
</comment>
<dbReference type="InterPro" id="IPR006442">
    <property type="entry name" value="Antitoxin_Phd/YefM"/>
</dbReference>
<proteinExistence type="inferred from homology"/>
<dbReference type="Pfam" id="PF02604">
    <property type="entry name" value="PhdYeFM_antitox"/>
    <property type="match status" value="1"/>
</dbReference>
<evidence type="ECO:0000256" key="1">
    <source>
        <dbReference type="ARBA" id="ARBA00009981"/>
    </source>
</evidence>
<gene>
    <name evidence="3" type="ORF">D3874_26895</name>
</gene>
<protein>
    <recommendedName>
        <fullName evidence="2">Antitoxin</fullName>
    </recommendedName>
</protein>
<dbReference type="NCBIfam" id="TIGR01552">
    <property type="entry name" value="phd_fam"/>
    <property type="match status" value="1"/>
</dbReference>
<dbReference type="Gene3D" id="3.40.1620.10">
    <property type="entry name" value="YefM-like domain"/>
    <property type="match status" value="1"/>
</dbReference>
<organism evidence="3 4">
    <name type="scientific">Oleomonas cavernae</name>
    <dbReference type="NCBI Taxonomy" id="2320859"/>
    <lineage>
        <taxon>Bacteria</taxon>
        <taxon>Pseudomonadati</taxon>
        <taxon>Pseudomonadota</taxon>
        <taxon>Alphaproteobacteria</taxon>
        <taxon>Acetobacterales</taxon>
        <taxon>Acetobacteraceae</taxon>
        <taxon>Oleomonas</taxon>
    </lineage>
</organism>